<dbReference type="OrthoDB" id="2397642at2"/>
<evidence type="ECO:0000256" key="4">
    <source>
        <dbReference type="ARBA" id="ARBA00022735"/>
    </source>
</evidence>
<comment type="caution">
    <text evidence="6">The sequence shown here is derived from an EMBL/GenBank/DDBJ whole genome shotgun (WGS) entry which is preliminary data.</text>
</comment>
<dbReference type="GO" id="GO:0005576">
    <property type="term" value="C:extracellular region"/>
    <property type="evidence" value="ECO:0007669"/>
    <property type="project" value="UniProtKB-SubCell"/>
</dbReference>
<comment type="similarity">
    <text evidence="2">Belongs to the staphylococcal hemolytic protein family.</text>
</comment>
<keyword evidence="3" id="KW-0964">Secreted</keyword>
<dbReference type="AlphaFoldDB" id="A0A418QA59"/>
<dbReference type="GO" id="GO:0031640">
    <property type="term" value="P:killing of cells of another organism"/>
    <property type="evidence" value="ECO:0007669"/>
    <property type="project" value="UniProtKB-KW"/>
</dbReference>
<dbReference type="Proteomes" id="UP000285278">
    <property type="component" value="Unassembled WGS sequence"/>
</dbReference>
<dbReference type="EMBL" id="QXJK01000001">
    <property type="protein sequence ID" value="RIX36793.1"/>
    <property type="molecule type" value="Genomic_DNA"/>
</dbReference>
<name>A0A418QA59_9CORY</name>
<accession>A0A418QA59</accession>
<comment type="subcellular location">
    <subcellularLocation>
        <location evidence="1">Secreted</location>
    </subcellularLocation>
</comment>
<keyword evidence="4" id="KW-0204">Cytolysis</keyword>
<keyword evidence="4" id="KW-0354">Hemolysis</keyword>
<evidence type="ECO:0000256" key="3">
    <source>
        <dbReference type="ARBA" id="ARBA00022525"/>
    </source>
</evidence>
<evidence type="ECO:0000256" key="5">
    <source>
        <dbReference type="ARBA" id="ARBA00023026"/>
    </source>
</evidence>
<reference evidence="6 7" key="1">
    <citation type="submission" date="2018-09" db="EMBL/GenBank/DDBJ databases">
        <title>Optimization and identification of Corynebacterium falsenii FN1-14 from fish paste.</title>
        <authorList>
            <person name="Daroonpunt R."/>
            <person name="Tanasupawat S."/>
        </authorList>
    </citation>
    <scope>NUCLEOTIDE SEQUENCE [LARGE SCALE GENOMIC DNA]</scope>
    <source>
        <strain evidence="6 7">FN1-14</strain>
    </source>
</reference>
<gene>
    <name evidence="6" type="ORF">D3M95_00870</name>
</gene>
<evidence type="ECO:0000313" key="6">
    <source>
        <dbReference type="EMBL" id="RIX36793.1"/>
    </source>
</evidence>
<organism evidence="6 7">
    <name type="scientific">Corynebacterium falsenii</name>
    <dbReference type="NCBI Taxonomy" id="108486"/>
    <lineage>
        <taxon>Bacteria</taxon>
        <taxon>Bacillati</taxon>
        <taxon>Actinomycetota</taxon>
        <taxon>Actinomycetes</taxon>
        <taxon>Mycobacteriales</taxon>
        <taxon>Corynebacteriaceae</taxon>
        <taxon>Corynebacterium</taxon>
    </lineage>
</organism>
<protein>
    <submittedName>
        <fullName evidence="6">Uncharacterized protein</fullName>
    </submittedName>
</protein>
<dbReference type="RefSeq" id="WP_119664131.1">
    <property type="nucleotide sequence ID" value="NZ_QXJK01000001.1"/>
</dbReference>
<evidence type="ECO:0000256" key="1">
    <source>
        <dbReference type="ARBA" id="ARBA00004613"/>
    </source>
</evidence>
<sequence>MIDQIVDLGGNIIDIVFSAISGNWSKLAQAILNTVGGVVDLGSSAIDSSSEAGDAAAGATDAANAGAEATDAAAATQE</sequence>
<dbReference type="InterPro" id="IPR008846">
    <property type="entry name" value="PSMbeta"/>
</dbReference>
<evidence type="ECO:0000256" key="2">
    <source>
        <dbReference type="ARBA" id="ARBA00006367"/>
    </source>
</evidence>
<dbReference type="STRING" id="1451189.CFAL_09235"/>
<keyword evidence="7" id="KW-1185">Reference proteome</keyword>
<keyword evidence="5" id="KW-0843">Virulence</keyword>
<proteinExistence type="inferred from homology"/>
<dbReference type="Pfam" id="PF05480">
    <property type="entry name" value="PSMbeta"/>
    <property type="match status" value="1"/>
</dbReference>
<evidence type="ECO:0000313" key="7">
    <source>
        <dbReference type="Proteomes" id="UP000285278"/>
    </source>
</evidence>